<dbReference type="AlphaFoldDB" id="A0A2H1GCJ4"/>
<reference evidence="3" key="1">
    <citation type="submission" date="2017-05" db="EMBL/GenBank/DDBJ databases">
        <authorList>
            <person name="Song R."/>
            <person name="Chenine A.L."/>
            <person name="Ruprecht R.M."/>
        </authorList>
    </citation>
    <scope>NUCLEOTIDE SEQUENCE [LARGE SCALE GENOMIC DNA]</scope>
</reference>
<dbReference type="EMBL" id="LT854256">
    <property type="protein sequence ID" value="SMR51280.1"/>
    <property type="molecule type" value="Genomic_DNA"/>
</dbReference>
<name>A0A2H1GCJ4_ZYMTR</name>
<evidence type="ECO:0000313" key="2">
    <source>
        <dbReference type="EMBL" id="SMR51280.1"/>
    </source>
</evidence>
<evidence type="ECO:0000256" key="1">
    <source>
        <dbReference type="SAM" id="MobiDB-lite"/>
    </source>
</evidence>
<accession>A0A2H1GCJ4</accession>
<sequence length="159" mass="18239">MDHYNMQDPRLDQSATTAARCLQTMVVYLEDNTIFCALQSRLVALQWTVEGYKDLAHKIMYQVTERLLDEAGMRLYLSDMTGRGEEDGELVGIAHWLFNEAPSDSSLQMKLEWQDSEAYAEPVERECYYEREKDEEGIPPRVLLEPCTGDAGMEAEKGF</sequence>
<organism evidence="2 3">
    <name type="scientific">Zymoseptoria tritici ST99CH_1E4</name>
    <dbReference type="NCBI Taxonomy" id="1276532"/>
    <lineage>
        <taxon>Eukaryota</taxon>
        <taxon>Fungi</taxon>
        <taxon>Dikarya</taxon>
        <taxon>Ascomycota</taxon>
        <taxon>Pezizomycotina</taxon>
        <taxon>Dothideomycetes</taxon>
        <taxon>Dothideomycetidae</taxon>
        <taxon>Mycosphaerellales</taxon>
        <taxon>Mycosphaerellaceae</taxon>
        <taxon>Zymoseptoria</taxon>
    </lineage>
</organism>
<feature type="region of interest" description="Disordered" evidence="1">
    <location>
        <begin position="139"/>
        <end position="159"/>
    </location>
</feature>
<protein>
    <submittedName>
        <fullName evidence="2">Uncharacterized protein</fullName>
    </submittedName>
</protein>
<proteinExistence type="predicted"/>
<evidence type="ECO:0000313" key="3">
    <source>
        <dbReference type="Proteomes" id="UP000245764"/>
    </source>
</evidence>
<dbReference type="Proteomes" id="UP000245764">
    <property type="component" value="Chromosome 4"/>
</dbReference>
<gene>
    <name evidence="2" type="ORF">ZT1E4_G5499</name>
</gene>